<feature type="compositionally biased region" description="Low complexity" evidence="1">
    <location>
        <begin position="18"/>
        <end position="36"/>
    </location>
</feature>
<accession>A0A8D8DBS4</accession>
<evidence type="ECO:0000313" key="2">
    <source>
        <dbReference type="EMBL" id="CAG6506080.1"/>
    </source>
</evidence>
<reference evidence="2" key="1">
    <citation type="submission" date="2021-05" db="EMBL/GenBank/DDBJ databases">
        <authorList>
            <person name="Alioto T."/>
            <person name="Alioto T."/>
            <person name="Gomez Garrido J."/>
        </authorList>
    </citation>
    <scope>NUCLEOTIDE SEQUENCE</scope>
</reference>
<dbReference type="AlphaFoldDB" id="A0A8D8DBS4"/>
<sequence>MSLLRKSPAPAATKPPRSSQYTSTRASTAATTPTTSQSFSLSNRWTATLHSAFIWTLRSGNSDCAVCFPTAASRGTSTTWLPARVECWNVPTSGVARASSWTLPGGICAGNWKESRKIEAIRSARRSSRGVRCTTTTAMGRACTCAGCWILTSGTTAKSCWNFRRCTST</sequence>
<name>A0A8D8DBS4_CULPI</name>
<evidence type="ECO:0000256" key="1">
    <source>
        <dbReference type="SAM" id="MobiDB-lite"/>
    </source>
</evidence>
<proteinExistence type="predicted"/>
<dbReference type="EMBL" id="HBUE01257661">
    <property type="protein sequence ID" value="CAG6557384.1"/>
    <property type="molecule type" value="Transcribed_RNA"/>
</dbReference>
<dbReference type="EMBL" id="HBUE01152655">
    <property type="protein sequence ID" value="CAG6506080.1"/>
    <property type="molecule type" value="Transcribed_RNA"/>
</dbReference>
<feature type="region of interest" description="Disordered" evidence="1">
    <location>
        <begin position="1"/>
        <end position="36"/>
    </location>
</feature>
<organism evidence="2">
    <name type="scientific">Culex pipiens</name>
    <name type="common">House mosquito</name>
    <dbReference type="NCBI Taxonomy" id="7175"/>
    <lineage>
        <taxon>Eukaryota</taxon>
        <taxon>Metazoa</taxon>
        <taxon>Ecdysozoa</taxon>
        <taxon>Arthropoda</taxon>
        <taxon>Hexapoda</taxon>
        <taxon>Insecta</taxon>
        <taxon>Pterygota</taxon>
        <taxon>Neoptera</taxon>
        <taxon>Endopterygota</taxon>
        <taxon>Diptera</taxon>
        <taxon>Nematocera</taxon>
        <taxon>Culicoidea</taxon>
        <taxon>Culicidae</taxon>
        <taxon>Culicinae</taxon>
        <taxon>Culicini</taxon>
        <taxon>Culex</taxon>
        <taxon>Culex</taxon>
    </lineage>
</organism>
<protein>
    <submittedName>
        <fullName evidence="2">(northern house mosquito) hypothetical protein</fullName>
    </submittedName>
</protein>